<dbReference type="EMBL" id="BDHI01000021">
    <property type="protein sequence ID" value="GCB25342.1"/>
    <property type="molecule type" value="Genomic_DNA"/>
</dbReference>
<feature type="domain" description="Nephrocystin 3-like N-terminal" evidence="2">
    <location>
        <begin position="74"/>
        <end position="233"/>
    </location>
</feature>
<dbReference type="InterPro" id="IPR027417">
    <property type="entry name" value="P-loop_NTPase"/>
</dbReference>
<protein>
    <recommendedName>
        <fullName evidence="2">Nephrocystin 3-like N-terminal domain-containing protein</fullName>
    </recommendedName>
</protein>
<organism evidence="3 4">
    <name type="scientific">Aspergillus awamori</name>
    <name type="common">Black koji mold</name>
    <dbReference type="NCBI Taxonomy" id="105351"/>
    <lineage>
        <taxon>Eukaryota</taxon>
        <taxon>Fungi</taxon>
        <taxon>Dikarya</taxon>
        <taxon>Ascomycota</taxon>
        <taxon>Pezizomycotina</taxon>
        <taxon>Eurotiomycetes</taxon>
        <taxon>Eurotiomycetidae</taxon>
        <taxon>Eurotiales</taxon>
        <taxon>Aspergillaceae</taxon>
        <taxon>Aspergillus</taxon>
    </lineage>
</organism>
<dbReference type="Proteomes" id="UP000286921">
    <property type="component" value="Unassembled WGS sequence"/>
</dbReference>
<evidence type="ECO:0000256" key="1">
    <source>
        <dbReference type="ARBA" id="ARBA00022737"/>
    </source>
</evidence>
<dbReference type="AlphaFoldDB" id="A0A401L1D8"/>
<dbReference type="InterPro" id="IPR056884">
    <property type="entry name" value="NPHP3-like_N"/>
</dbReference>
<reference evidence="3 4" key="1">
    <citation type="submission" date="2016-09" db="EMBL/GenBank/DDBJ databases">
        <title>Aspergillus awamori IFM 58123T.</title>
        <authorList>
            <person name="Kusuya Y."/>
            <person name="Shimizu M."/>
            <person name="Takahashi H."/>
            <person name="Yaguchi T."/>
        </authorList>
    </citation>
    <scope>NUCLEOTIDE SEQUENCE [LARGE SCALE GENOMIC DNA]</scope>
    <source>
        <strain evidence="3 4">IFM 58123</strain>
    </source>
</reference>
<name>A0A401L1D8_ASPAW</name>
<comment type="caution">
    <text evidence="3">The sequence shown here is derived from an EMBL/GenBank/DDBJ whole genome shotgun (WGS) entry which is preliminary data.</text>
</comment>
<evidence type="ECO:0000313" key="3">
    <source>
        <dbReference type="EMBL" id="GCB25342.1"/>
    </source>
</evidence>
<sequence>MGGEAIVGPALSGQFYAGTGKQYNFGSVSGEKIYMGDVQVFSTLQFAKSACFNSREREHDSFCLEGTRVELLKDIAEWIDADHDEGIFWLSGMAGTGKTTVARTVARNYDQQSRLAASFFFTDENGDANSADLFASTVACQLTNFDTSMKTAIQDVLERCPLLPYQGLSEQWTRLVKEPLAAFTKKPNQNPLLIVVDGLDLCPEKNDQHLILRLLSSITHDCENKVIVFLASRPESAIRSELSGIRHKTLRLQDINRRIVDSDIKLLLNHEIGKILAPFEPFETKSLWGSGIIPTFVIFARGLFLWAATACQYIRNAKTPQIVLQRLRNIDAERPEKGTPIEVLYKIYTSILDDSVNDAWDEHEKATYWNSTRRMLCAITYNRGMLPKPALANLIQMDDIDSMLEDLHSIIRIPEDNNKQIGFLHISLHKFVTTMEHPSLYLTPQQSHSMLADTCLDLLNEACGQDSGKLQNGAEPKTQKVSQALQYACTKWVDHFCDGEESLPRNSKAFVFLKTHGKSWTKLLILSGQGFLVERLGDKLVEMIEKNREDDKRFVDELLSTDSNPEISAQDQRQG</sequence>
<dbReference type="Gene3D" id="3.40.50.300">
    <property type="entry name" value="P-loop containing nucleotide triphosphate hydrolases"/>
    <property type="match status" value="1"/>
</dbReference>
<dbReference type="STRING" id="105351.A0A401L1D8"/>
<accession>A0A401L1D8</accession>
<dbReference type="SUPFAM" id="SSF52540">
    <property type="entry name" value="P-loop containing nucleoside triphosphate hydrolases"/>
    <property type="match status" value="1"/>
</dbReference>
<keyword evidence="1" id="KW-0677">Repeat</keyword>
<gene>
    <name evidence="3" type="ORF">AAWM_08227</name>
</gene>
<evidence type="ECO:0000259" key="2">
    <source>
        <dbReference type="Pfam" id="PF24883"/>
    </source>
</evidence>
<keyword evidence="4" id="KW-1185">Reference proteome</keyword>
<dbReference type="PANTHER" id="PTHR10039">
    <property type="entry name" value="AMELOGENIN"/>
    <property type="match status" value="1"/>
</dbReference>
<evidence type="ECO:0000313" key="4">
    <source>
        <dbReference type="Proteomes" id="UP000286921"/>
    </source>
</evidence>
<proteinExistence type="predicted"/>
<dbReference type="PANTHER" id="PTHR10039:SF17">
    <property type="entry name" value="FUNGAL STAND N-TERMINAL GOODBYE DOMAIN-CONTAINING PROTEIN-RELATED"/>
    <property type="match status" value="1"/>
</dbReference>
<dbReference type="Pfam" id="PF24883">
    <property type="entry name" value="NPHP3_N"/>
    <property type="match status" value="1"/>
</dbReference>